<keyword evidence="1" id="KW-0732">Signal</keyword>
<reference evidence="2 3" key="1">
    <citation type="submission" date="2020-08" db="EMBL/GenBank/DDBJ databases">
        <title>Genomic Encyclopedia of Type Strains, Phase IV (KMG-V): Genome sequencing to study the core and pangenomes of soil and plant-associated prokaryotes.</title>
        <authorList>
            <person name="Whitman W."/>
        </authorList>
    </citation>
    <scope>NUCLEOTIDE SEQUENCE [LARGE SCALE GENOMIC DNA]</scope>
    <source>
        <strain evidence="2 3">M2T3</strain>
    </source>
</reference>
<dbReference type="EMBL" id="JACHCC010000017">
    <property type="protein sequence ID" value="MBB6502938.1"/>
    <property type="molecule type" value="Genomic_DNA"/>
</dbReference>
<name>A0A7X0MMX6_9SPHI</name>
<evidence type="ECO:0000256" key="1">
    <source>
        <dbReference type="SAM" id="SignalP"/>
    </source>
</evidence>
<sequence length="276" mass="30948">MKKRSLTGIAVLAFSLNSFAQTDTLYSNNKKIPCVVKEITEDAVKYSYPNEDLINSVYKNSLQKIVFKSGRVQVFTESSSLKQVSGVRDYENVTVTAIENEIKGLYKIGDVSSKAVGTTALANQERVKNRAYRKLKIQAAMMGGNIIYLTNQRTEGNKAGGYFTASSSAETNLTGVSYNNVIPNLEEFKKLQGEHKDFSSFEEYKLGGSDSDFSYKQSIRTFVVSNVRDDNGIVTLEGELEGEHKISQFRLVGFTNEYFSIFYRDKSTVYNISVKF</sequence>
<feature type="chain" id="PRO_5031272667" evidence="1">
    <location>
        <begin position="21"/>
        <end position="276"/>
    </location>
</feature>
<proteinExistence type="predicted"/>
<accession>A0A7X0MMX6</accession>
<evidence type="ECO:0000313" key="2">
    <source>
        <dbReference type="EMBL" id="MBB6502938.1"/>
    </source>
</evidence>
<dbReference type="RefSeq" id="WP_184629178.1">
    <property type="nucleotide sequence ID" value="NZ_JACHCC010000017.1"/>
</dbReference>
<dbReference type="AlphaFoldDB" id="A0A7X0MMX6"/>
<organism evidence="2 3">
    <name type="scientific">Pedobacter cryoconitis</name>
    <dbReference type="NCBI Taxonomy" id="188932"/>
    <lineage>
        <taxon>Bacteria</taxon>
        <taxon>Pseudomonadati</taxon>
        <taxon>Bacteroidota</taxon>
        <taxon>Sphingobacteriia</taxon>
        <taxon>Sphingobacteriales</taxon>
        <taxon>Sphingobacteriaceae</taxon>
        <taxon>Pedobacter</taxon>
    </lineage>
</organism>
<protein>
    <submittedName>
        <fullName evidence="2">Uncharacterized protein</fullName>
    </submittedName>
</protein>
<comment type="caution">
    <text evidence="2">The sequence shown here is derived from an EMBL/GenBank/DDBJ whole genome shotgun (WGS) entry which is preliminary data.</text>
</comment>
<evidence type="ECO:0000313" key="3">
    <source>
        <dbReference type="Proteomes" id="UP000521017"/>
    </source>
</evidence>
<dbReference type="Proteomes" id="UP000521017">
    <property type="component" value="Unassembled WGS sequence"/>
</dbReference>
<feature type="signal peptide" evidence="1">
    <location>
        <begin position="1"/>
        <end position="20"/>
    </location>
</feature>
<gene>
    <name evidence="2" type="ORF">HDF25_005123</name>
</gene>